<dbReference type="InterPro" id="IPR036812">
    <property type="entry name" value="NAD(P)_OxRdtase_dom_sf"/>
</dbReference>
<dbReference type="InterPro" id="IPR023210">
    <property type="entry name" value="NADP_OxRdtase_dom"/>
</dbReference>
<dbReference type="SUPFAM" id="SSF51430">
    <property type="entry name" value="NAD(P)-linked oxidoreductase"/>
    <property type="match status" value="1"/>
</dbReference>
<reference evidence="2 3" key="2">
    <citation type="submission" date="2019-01" db="EMBL/GenBank/DDBJ databases">
        <title>Motilimonas pumilus sp. nov., isolated from the gut of sea cucumber (Apostichopus japonicus).</title>
        <authorList>
            <person name="Wang F.-Q."/>
            <person name="Ren L.-H."/>
            <person name="Lin Y.-W."/>
            <person name="Sun G.-H."/>
            <person name="Du Z.-J."/>
            <person name="Zhao J.-X."/>
            <person name="Liu X.-J."/>
            <person name="Liu L.-J."/>
        </authorList>
    </citation>
    <scope>NUCLEOTIDE SEQUENCE [LARGE SCALE GENOMIC DNA]</scope>
    <source>
        <strain evidence="2 3">PLHSC7-2</strain>
    </source>
</reference>
<evidence type="ECO:0000259" key="1">
    <source>
        <dbReference type="Pfam" id="PF00248"/>
    </source>
</evidence>
<protein>
    <submittedName>
        <fullName evidence="2">Aldo/keto reductase</fullName>
    </submittedName>
</protein>
<gene>
    <name evidence="2" type="ORF">D1Z90_06515</name>
</gene>
<accession>A0A418YGM6</accession>
<evidence type="ECO:0000313" key="3">
    <source>
        <dbReference type="Proteomes" id="UP000283255"/>
    </source>
</evidence>
<evidence type="ECO:0000313" key="2">
    <source>
        <dbReference type="EMBL" id="RJG49018.1"/>
    </source>
</evidence>
<feature type="domain" description="NADP-dependent oxidoreductase" evidence="1">
    <location>
        <begin position="3"/>
        <end position="260"/>
    </location>
</feature>
<dbReference type="OrthoDB" id="9773828at2"/>
<dbReference type="Gene3D" id="3.20.20.100">
    <property type="entry name" value="NADP-dependent oxidoreductase domain"/>
    <property type="match status" value="1"/>
</dbReference>
<reference evidence="2 3" key="1">
    <citation type="submission" date="2018-09" db="EMBL/GenBank/DDBJ databases">
        <authorList>
            <person name="Wang F."/>
        </authorList>
    </citation>
    <scope>NUCLEOTIDE SEQUENCE [LARGE SCALE GENOMIC DNA]</scope>
    <source>
        <strain evidence="2 3">PLHSC7-2</strain>
    </source>
</reference>
<dbReference type="EMBL" id="QZCH01000005">
    <property type="protein sequence ID" value="RJG49018.1"/>
    <property type="molecule type" value="Genomic_DNA"/>
</dbReference>
<dbReference type="Pfam" id="PF00248">
    <property type="entry name" value="Aldo_ket_red"/>
    <property type="match status" value="1"/>
</dbReference>
<dbReference type="AlphaFoldDB" id="A0A418YGM6"/>
<proteinExistence type="predicted"/>
<comment type="caution">
    <text evidence="2">The sequence shown here is derived from an EMBL/GenBank/DDBJ whole genome shotgun (WGS) entry which is preliminary data.</text>
</comment>
<dbReference type="Proteomes" id="UP000283255">
    <property type="component" value="Unassembled WGS sequence"/>
</dbReference>
<name>A0A418YGM6_9GAMM</name>
<dbReference type="PANTHER" id="PTHR43312:SF1">
    <property type="entry name" value="NADP-DEPENDENT OXIDOREDUCTASE DOMAIN-CONTAINING PROTEIN"/>
    <property type="match status" value="1"/>
</dbReference>
<dbReference type="RefSeq" id="WP_119909949.1">
    <property type="nucleotide sequence ID" value="NZ_QZCH01000005.1"/>
</dbReference>
<keyword evidence="3" id="KW-1185">Reference proteome</keyword>
<organism evidence="2 3">
    <name type="scientific">Motilimonas pumila</name>
    <dbReference type="NCBI Taxonomy" id="2303987"/>
    <lineage>
        <taxon>Bacteria</taxon>
        <taxon>Pseudomonadati</taxon>
        <taxon>Pseudomonadota</taxon>
        <taxon>Gammaproteobacteria</taxon>
        <taxon>Alteromonadales</taxon>
        <taxon>Alteromonadales genera incertae sedis</taxon>
        <taxon>Motilimonas</taxon>
    </lineage>
</organism>
<dbReference type="InterPro" id="IPR053135">
    <property type="entry name" value="AKR2_Oxidoreductase"/>
</dbReference>
<dbReference type="PANTHER" id="PTHR43312">
    <property type="entry name" value="D-THREO-ALDOSE 1-DEHYDROGENASE"/>
    <property type="match status" value="1"/>
</dbReference>
<dbReference type="CDD" id="cd19097">
    <property type="entry name" value="AKR_unchar"/>
    <property type="match status" value="1"/>
</dbReference>
<sequence length="288" mass="31883">MKLALGCVQFGLNYGVTNTAGKVSEAEASNILHHAHLAGVDTLDTAALYGASETVLGQNDSGHHFQIVTKLPAINSVNELERAVSASLSKLKVKRLQGLLFHRTDILFTPVGRPLSQRLQQYQKDGVIAEWGASVYHPKELLNLLANYSIGLVQLPLNILDQRFLSPEITQALQANQVTVHARSLLLQGLLCQATWPKAFNQWRHIQQQLADLTMHHQVSPMTLAMSICHQATNVERFVLGFQSVEQLKQGIQAYHLGAKLQLQLATLAQKDEQLINPARWSALKKTL</sequence>